<organism evidence="1 2">
    <name type="scientific">Clostridium frigoris</name>
    <dbReference type="NCBI Taxonomy" id="205327"/>
    <lineage>
        <taxon>Bacteria</taxon>
        <taxon>Bacillati</taxon>
        <taxon>Bacillota</taxon>
        <taxon>Clostridia</taxon>
        <taxon>Eubacteriales</taxon>
        <taxon>Clostridiaceae</taxon>
        <taxon>Clostridium</taxon>
    </lineage>
</organism>
<evidence type="ECO:0000313" key="2">
    <source>
        <dbReference type="Proteomes" id="UP000776252"/>
    </source>
</evidence>
<accession>A0ABS6BT35</accession>
<sequence length="99" mass="11150">MCAVARKFLTGYELYRNEVIDLDFHFANERYFLLIGFVFNPIGDPLASAALEITLIDSHYNPPRESNIGVTFSQSDGSYGISLPLKSKCFYRVTVYSPG</sequence>
<name>A0ABS6BT35_9CLOT</name>
<evidence type="ECO:0000313" key="1">
    <source>
        <dbReference type="EMBL" id="MBU3160082.1"/>
    </source>
</evidence>
<dbReference type="Proteomes" id="UP000776252">
    <property type="component" value="Unassembled WGS sequence"/>
</dbReference>
<keyword evidence="2" id="KW-1185">Reference proteome</keyword>
<dbReference type="EMBL" id="JAHLDV010000019">
    <property type="protein sequence ID" value="MBU3160082.1"/>
    <property type="molecule type" value="Genomic_DNA"/>
</dbReference>
<comment type="caution">
    <text evidence="1">The sequence shown here is derived from an EMBL/GenBank/DDBJ whole genome shotgun (WGS) entry which is preliminary data.</text>
</comment>
<proteinExistence type="predicted"/>
<dbReference type="RefSeq" id="WP_216148845.1">
    <property type="nucleotide sequence ID" value="NZ_JAHLDV010000019.1"/>
</dbReference>
<protein>
    <submittedName>
        <fullName evidence="1">Carboxypeptidase-like regulatory domain-containing protein</fullName>
    </submittedName>
</protein>
<reference evidence="1 2" key="1">
    <citation type="submission" date="2021-06" db="EMBL/GenBank/DDBJ databases">
        <title>Clostridia strains as spoilage organisms.</title>
        <authorList>
            <person name="Wambui J."/>
            <person name="Stephan R."/>
            <person name="Stevens M.J.A."/>
        </authorList>
    </citation>
    <scope>NUCLEOTIDE SEQUENCE [LARGE SCALE GENOMIC DNA]</scope>
    <source>
        <strain evidence="1 2">DSM 14204</strain>
    </source>
</reference>
<gene>
    <name evidence="1" type="ORF">KPL37_09985</name>
</gene>